<dbReference type="Pfam" id="PF03755">
    <property type="entry name" value="YicC-like_N"/>
    <property type="match status" value="1"/>
</dbReference>
<dbReference type="Pfam" id="PF08340">
    <property type="entry name" value="YicC-like_C"/>
    <property type="match status" value="1"/>
</dbReference>
<proteinExistence type="inferred from homology"/>
<comment type="caution">
    <text evidence="8">The sequence shown here is derived from an EMBL/GenBank/DDBJ whole genome shotgun (WGS) entry which is preliminary data.</text>
</comment>
<dbReference type="GO" id="GO:0016787">
    <property type="term" value="F:hydrolase activity"/>
    <property type="evidence" value="ECO:0007669"/>
    <property type="project" value="UniProtKB-KW"/>
</dbReference>
<evidence type="ECO:0000256" key="3">
    <source>
        <dbReference type="ARBA" id="ARBA00022759"/>
    </source>
</evidence>
<comment type="cofactor">
    <cofactor evidence="1">
        <name>a divalent metal cation</name>
        <dbReference type="ChEBI" id="CHEBI:60240"/>
    </cofactor>
</comment>
<dbReference type="InterPro" id="IPR013551">
    <property type="entry name" value="YicC-like_C"/>
</dbReference>
<evidence type="ECO:0000256" key="4">
    <source>
        <dbReference type="ARBA" id="ARBA00022801"/>
    </source>
</evidence>
<dbReference type="PANTHER" id="PTHR30636">
    <property type="entry name" value="UPF0701 PROTEIN YICC"/>
    <property type="match status" value="1"/>
</dbReference>
<feature type="domain" description="Endoribonuclease YicC-like N-terminal" evidence="6">
    <location>
        <begin position="1"/>
        <end position="153"/>
    </location>
</feature>
<evidence type="ECO:0000259" key="6">
    <source>
        <dbReference type="Pfam" id="PF03755"/>
    </source>
</evidence>
<dbReference type="InterPro" id="IPR005229">
    <property type="entry name" value="YicC/YloC-like"/>
</dbReference>
<feature type="domain" description="Endoribonuclease YicC-like C-terminal" evidence="7">
    <location>
        <begin position="170"/>
        <end position="288"/>
    </location>
</feature>
<dbReference type="EMBL" id="DSVL01000171">
    <property type="protein sequence ID" value="HFH28964.1"/>
    <property type="molecule type" value="Genomic_DNA"/>
</dbReference>
<dbReference type="AlphaFoldDB" id="A0A7C3IGL7"/>
<organism evidence="8">
    <name type="scientific">Gracilinema caldarium</name>
    <dbReference type="NCBI Taxonomy" id="215591"/>
    <lineage>
        <taxon>Bacteria</taxon>
        <taxon>Pseudomonadati</taxon>
        <taxon>Spirochaetota</taxon>
        <taxon>Spirochaetia</taxon>
        <taxon>Spirochaetales</taxon>
        <taxon>Breznakiellaceae</taxon>
        <taxon>Gracilinema</taxon>
    </lineage>
</organism>
<reference evidence="8" key="1">
    <citation type="journal article" date="2020" name="mSystems">
        <title>Genome- and Community-Level Interaction Insights into Carbon Utilization and Element Cycling Functions of Hydrothermarchaeota in Hydrothermal Sediment.</title>
        <authorList>
            <person name="Zhou Z."/>
            <person name="Liu Y."/>
            <person name="Xu W."/>
            <person name="Pan J."/>
            <person name="Luo Z.H."/>
            <person name="Li M."/>
        </authorList>
    </citation>
    <scope>NUCLEOTIDE SEQUENCE [LARGE SCALE GENOMIC DNA]</scope>
    <source>
        <strain evidence="8">SpSt-503</strain>
    </source>
</reference>
<dbReference type="InterPro" id="IPR013527">
    <property type="entry name" value="YicC-like_N"/>
</dbReference>
<comment type="similarity">
    <text evidence="5">Belongs to the YicC/YloC family.</text>
</comment>
<protein>
    <submittedName>
        <fullName evidence="8">YicC family protein</fullName>
    </submittedName>
</protein>
<evidence type="ECO:0000313" key="8">
    <source>
        <dbReference type="EMBL" id="HFH28964.1"/>
    </source>
</evidence>
<evidence type="ECO:0000259" key="7">
    <source>
        <dbReference type="Pfam" id="PF08340"/>
    </source>
</evidence>
<evidence type="ECO:0000256" key="5">
    <source>
        <dbReference type="ARBA" id="ARBA00035648"/>
    </source>
</evidence>
<name>A0A7C3IGL7_9SPIR</name>
<dbReference type="NCBIfam" id="TIGR00255">
    <property type="entry name" value="YicC/YloC family endoribonuclease"/>
    <property type="match status" value="1"/>
</dbReference>
<evidence type="ECO:0000256" key="1">
    <source>
        <dbReference type="ARBA" id="ARBA00001968"/>
    </source>
</evidence>
<keyword evidence="3" id="KW-0255">Endonuclease</keyword>
<dbReference type="GO" id="GO:0004521">
    <property type="term" value="F:RNA endonuclease activity"/>
    <property type="evidence" value="ECO:0007669"/>
    <property type="project" value="InterPro"/>
</dbReference>
<keyword evidence="4" id="KW-0378">Hydrolase</keyword>
<keyword evidence="2" id="KW-0540">Nuclease</keyword>
<sequence length="288" mass="32644">MKSMTGYAYKEFRDESVSLALEIKGYNNRFLELFINLPPFLSMLESRIRDYVASRCERGKIELSLRLKELATDVSISIDKNAAQAYYKAILELAGTLNIDEKPKLHTILGMEGVLQIDKIRDPERYWAVIEPILKSAMDQFEAERIREGKATEADILGHIAVLEGSVAVVEQYTPTLEAQIKDNLRSRFAELLGDSIDENRILAETAVLLMKYTISEEIARLKAHLAEFKAEIERNPAPGKKLDFLCQEINREVNTIGSKSPILEVSRAVVAMKDALENVREQLRNVE</sequence>
<evidence type="ECO:0000256" key="2">
    <source>
        <dbReference type="ARBA" id="ARBA00022722"/>
    </source>
</evidence>
<gene>
    <name evidence="8" type="ORF">ENS59_05560</name>
</gene>
<dbReference type="PANTHER" id="PTHR30636:SF3">
    <property type="entry name" value="UPF0701 PROTEIN YICC"/>
    <property type="match status" value="1"/>
</dbReference>
<accession>A0A7C3IGL7</accession>